<dbReference type="SUPFAM" id="SSF52058">
    <property type="entry name" value="L domain-like"/>
    <property type="match status" value="1"/>
</dbReference>
<feature type="signal peptide" evidence="3">
    <location>
        <begin position="1"/>
        <end position="20"/>
    </location>
</feature>
<evidence type="ECO:0000313" key="6">
    <source>
        <dbReference type="EnsemblPlants" id="AUR62013903-RA:cds"/>
    </source>
</evidence>
<feature type="domain" description="R13L1/DRL21-like LRR repeat region" evidence="5">
    <location>
        <begin position="253"/>
        <end position="384"/>
    </location>
</feature>
<keyword evidence="7" id="KW-1185">Reference proteome</keyword>
<dbReference type="PRINTS" id="PR00364">
    <property type="entry name" value="DISEASERSIST"/>
</dbReference>
<name>A0A803LIV6_CHEQI</name>
<dbReference type="InterPro" id="IPR032675">
    <property type="entry name" value="LRR_dom_sf"/>
</dbReference>
<feature type="chain" id="PRO_5030822818" description="NB-ARC domain-containing protein" evidence="3">
    <location>
        <begin position="21"/>
        <end position="536"/>
    </location>
</feature>
<dbReference type="Gene3D" id="3.80.10.10">
    <property type="entry name" value="Ribonuclease Inhibitor"/>
    <property type="match status" value="1"/>
</dbReference>
<feature type="domain" description="NB-ARC" evidence="4">
    <location>
        <begin position="52"/>
        <end position="154"/>
    </location>
</feature>
<evidence type="ECO:0000256" key="3">
    <source>
        <dbReference type="SAM" id="SignalP"/>
    </source>
</evidence>
<dbReference type="InterPro" id="IPR002182">
    <property type="entry name" value="NB-ARC"/>
</dbReference>
<dbReference type="PANTHER" id="PTHR36766">
    <property type="entry name" value="PLANT BROAD-SPECTRUM MILDEW RESISTANCE PROTEIN RPW8"/>
    <property type="match status" value="1"/>
</dbReference>
<dbReference type="EnsemblPlants" id="AUR62013903-RA">
    <property type="protein sequence ID" value="AUR62013903-RA:cds"/>
    <property type="gene ID" value="AUR62013903"/>
</dbReference>
<evidence type="ECO:0000256" key="1">
    <source>
        <dbReference type="ARBA" id="ARBA00022614"/>
    </source>
</evidence>
<accession>A0A803LIV6</accession>
<reference evidence="6" key="1">
    <citation type="journal article" date="2017" name="Nature">
        <title>The genome of Chenopodium quinoa.</title>
        <authorList>
            <person name="Jarvis D.E."/>
            <person name="Ho Y.S."/>
            <person name="Lightfoot D.J."/>
            <person name="Schmoeckel S.M."/>
            <person name="Li B."/>
            <person name="Borm T.J.A."/>
            <person name="Ohyanagi H."/>
            <person name="Mineta K."/>
            <person name="Michell C.T."/>
            <person name="Saber N."/>
            <person name="Kharbatia N.M."/>
            <person name="Rupper R.R."/>
            <person name="Sharp A.R."/>
            <person name="Dally N."/>
            <person name="Boughton B.A."/>
            <person name="Woo Y.H."/>
            <person name="Gao G."/>
            <person name="Schijlen E.G.W.M."/>
            <person name="Guo X."/>
            <person name="Momin A.A."/>
            <person name="Negrao S."/>
            <person name="Al-Babili S."/>
            <person name="Gehring C."/>
            <person name="Roessner U."/>
            <person name="Jung C."/>
            <person name="Murphy K."/>
            <person name="Arold S.T."/>
            <person name="Gojobori T."/>
            <person name="van der Linden C.G."/>
            <person name="van Loo E.N."/>
            <person name="Jellen E.N."/>
            <person name="Maughan P.J."/>
            <person name="Tester M."/>
        </authorList>
    </citation>
    <scope>NUCLEOTIDE SEQUENCE [LARGE SCALE GENOMIC DNA]</scope>
    <source>
        <strain evidence="6">cv. PI 614886</strain>
    </source>
</reference>
<dbReference type="GO" id="GO:0006952">
    <property type="term" value="P:defense response"/>
    <property type="evidence" value="ECO:0007669"/>
    <property type="project" value="UniProtKB-KW"/>
</dbReference>
<dbReference type="SUPFAM" id="SSF52540">
    <property type="entry name" value="P-loop containing nucleoside triphosphate hydrolases"/>
    <property type="match status" value="1"/>
</dbReference>
<evidence type="ECO:0000313" key="7">
    <source>
        <dbReference type="Proteomes" id="UP000596660"/>
    </source>
</evidence>
<evidence type="ECO:0000259" key="5">
    <source>
        <dbReference type="Pfam" id="PF25019"/>
    </source>
</evidence>
<dbReference type="InterPro" id="IPR056789">
    <property type="entry name" value="LRR_R13L1-DRL21"/>
</dbReference>
<dbReference type="Pfam" id="PF25019">
    <property type="entry name" value="LRR_R13L1-DRL21"/>
    <property type="match status" value="1"/>
</dbReference>
<sequence length="536" mass="60673">MLMISWVATFVTMTKDLVSCVVNFVGDIRLIGREQDIVDLVDLCCRFTNNDANLKVIAIMGMGGLGKTALAKHVSQAEQVKKFFNHQIIWLTVTPTFDLMNILSNMVARLYGIFSGNLDRQTLVLMLQAKLGKEKFLIVLDDVWPTFNWTSLCLGGIEHEVAWYPKASKYLNITVLNLEMIPKEIKNLFHLQSLQIQVVERSKPNLPPLICELAKLRHIYVNCSISIPKGLGYLTDLQTLPAINLKHDCGGTLSDLALFKKLGGLLEISGLDFINGEQARSLILADKTKVCHLILQWEPDCEQALQPNGSFFAKFEANEVLEALRPNENLFTLSIYNHGGTTFPTWLTAIVTPLQNLVSLEMRNYDGEGCLNLENFRFLHILSLDLHQLTPSQLSKLWIISSTSRRKIFKRELVGLASLPCLNSLWTDELLPRDLGECSPVCKSLKLISLDDYDVETLPVQLQHLVLLTSLQINGFTRLEILPDWLGKFTFLKSLSLRNLPNLKRLPSQDAMQRLHNLTKFSSKTCPFLNDKLRRK</sequence>
<organism evidence="6 7">
    <name type="scientific">Chenopodium quinoa</name>
    <name type="common">Quinoa</name>
    <dbReference type="NCBI Taxonomy" id="63459"/>
    <lineage>
        <taxon>Eukaryota</taxon>
        <taxon>Viridiplantae</taxon>
        <taxon>Streptophyta</taxon>
        <taxon>Embryophyta</taxon>
        <taxon>Tracheophyta</taxon>
        <taxon>Spermatophyta</taxon>
        <taxon>Magnoliopsida</taxon>
        <taxon>eudicotyledons</taxon>
        <taxon>Gunneridae</taxon>
        <taxon>Pentapetalae</taxon>
        <taxon>Caryophyllales</taxon>
        <taxon>Chenopodiaceae</taxon>
        <taxon>Chenopodioideae</taxon>
        <taxon>Atripliceae</taxon>
        <taxon>Chenopodium</taxon>
    </lineage>
</organism>
<dbReference type="InterPro" id="IPR027417">
    <property type="entry name" value="P-loop_NTPase"/>
</dbReference>
<dbReference type="Proteomes" id="UP000596660">
    <property type="component" value="Unplaced"/>
</dbReference>
<keyword evidence="2" id="KW-0611">Plant defense</keyword>
<reference evidence="6" key="2">
    <citation type="submission" date="2021-03" db="UniProtKB">
        <authorList>
            <consortium name="EnsemblPlants"/>
        </authorList>
    </citation>
    <scope>IDENTIFICATION</scope>
</reference>
<dbReference type="Gene3D" id="3.40.50.300">
    <property type="entry name" value="P-loop containing nucleotide triphosphate hydrolases"/>
    <property type="match status" value="1"/>
</dbReference>
<dbReference type="PANTHER" id="PTHR36766:SF70">
    <property type="entry name" value="DISEASE RESISTANCE PROTEIN RGA4"/>
    <property type="match status" value="1"/>
</dbReference>
<evidence type="ECO:0000259" key="4">
    <source>
        <dbReference type="Pfam" id="PF00931"/>
    </source>
</evidence>
<proteinExistence type="predicted"/>
<protein>
    <recommendedName>
        <fullName evidence="8">NB-ARC domain-containing protein</fullName>
    </recommendedName>
</protein>
<evidence type="ECO:0008006" key="8">
    <source>
        <dbReference type="Google" id="ProtNLM"/>
    </source>
</evidence>
<dbReference type="Pfam" id="PF00931">
    <property type="entry name" value="NB-ARC"/>
    <property type="match status" value="1"/>
</dbReference>
<evidence type="ECO:0000256" key="2">
    <source>
        <dbReference type="ARBA" id="ARBA00022821"/>
    </source>
</evidence>
<keyword evidence="3" id="KW-0732">Signal</keyword>
<dbReference type="Gramene" id="AUR62013903-RA">
    <property type="protein sequence ID" value="AUR62013903-RA:cds"/>
    <property type="gene ID" value="AUR62013903"/>
</dbReference>
<dbReference type="GO" id="GO:0043531">
    <property type="term" value="F:ADP binding"/>
    <property type="evidence" value="ECO:0007669"/>
    <property type="project" value="InterPro"/>
</dbReference>
<dbReference type="AlphaFoldDB" id="A0A803LIV6"/>
<keyword evidence="1" id="KW-0433">Leucine-rich repeat</keyword>